<gene>
    <name evidence="3" type="ORF">HMPREF9473_03202</name>
</gene>
<feature type="region of interest" description="Disordered" evidence="1">
    <location>
        <begin position="26"/>
        <end position="58"/>
    </location>
</feature>
<keyword evidence="4" id="KW-1185">Reference proteome</keyword>
<accession>G5II74</accession>
<comment type="caution">
    <text evidence="3">The sequence shown here is derived from an EMBL/GenBank/DDBJ whole genome shotgun (WGS) entry which is preliminary data.</text>
</comment>
<dbReference type="OrthoDB" id="2026742at2"/>
<keyword evidence="2" id="KW-0732">Signal</keyword>
<dbReference type="EMBL" id="ADLN01000084">
    <property type="protein sequence ID" value="EHI58810.1"/>
    <property type="molecule type" value="Genomic_DNA"/>
</dbReference>
<proteinExistence type="predicted"/>
<dbReference type="AlphaFoldDB" id="G5II74"/>
<dbReference type="PROSITE" id="PS51257">
    <property type="entry name" value="PROKAR_LIPOPROTEIN"/>
    <property type="match status" value="1"/>
</dbReference>
<sequence>MKKQISILMAAVLMAGTLAGCGSKEAAPETTTAAPTTEATTEATTAEETTTEAETTAAAGGLKTGMAIVSSMESSKDAGEKDGNAQVDSTVAAVVVDADGKIVKCVLDVAQNKMAFTAEGKVIMKDEFKTKQELKEEYNMKPASGIGKEWYEQAAAMEEFVIGKTAAEVKGIAVDEDNKPTDADLAAGCTMAVGDFIEAISQAAESAADLGTQEGDKLGLGVVTVMNEHTKDATADAEGQCEAYSTYVATTTGADGKITASIIDCTQGVIKFDATGKITSDLTTGVKTKKQKGEEYGMRAASGIGKEWFEQAAAMEEFMIGKTADEVKGIAVDEDNKPTDADLTAGCTMSIGDFQECVVKAAATAK</sequence>
<evidence type="ECO:0000313" key="3">
    <source>
        <dbReference type="EMBL" id="EHI58810.1"/>
    </source>
</evidence>
<dbReference type="RefSeq" id="WP_006781181.1">
    <property type="nucleotide sequence ID" value="NZ_CP040506.1"/>
</dbReference>
<evidence type="ECO:0000256" key="2">
    <source>
        <dbReference type="SAM" id="SignalP"/>
    </source>
</evidence>
<evidence type="ECO:0008006" key="5">
    <source>
        <dbReference type="Google" id="ProtNLM"/>
    </source>
</evidence>
<feature type="compositionally biased region" description="Low complexity" evidence="1">
    <location>
        <begin position="28"/>
        <end position="58"/>
    </location>
</feature>
<evidence type="ECO:0000256" key="1">
    <source>
        <dbReference type="SAM" id="MobiDB-lite"/>
    </source>
</evidence>
<feature type="chain" id="PRO_5003478641" description="FMN-binding domain-containing protein" evidence="2">
    <location>
        <begin position="27"/>
        <end position="366"/>
    </location>
</feature>
<reference evidence="3 4" key="1">
    <citation type="submission" date="2011-08" db="EMBL/GenBank/DDBJ databases">
        <title>The Genome Sequence of Clostridium hathewayi WAL-18680.</title>
        <authorList>
            <consortium name="The Broad Institute Genome Sequencing Platform"/>
            <person name="Earl A."/>
            <person name="Ward D."/>
            <person name="Feldgarden M."/>
            <person name="Gevers D."/>
            <person name="Finegold S.M."/>
            <person name="Summanen P.H."/>
            <person name="Molitoris D.R."/>
            <person name="Song M."/>
            <person name="Daigneault M."/>
            <person name="Allen-Vercoe E."/>
            <person name="Young S.K."/>
            <person name="Zeng Q."/>
            <person name="Gargeya S."/>
            <person name="Fitzgerald M."/>
            <person name="Haas B."/>
            <person name="Abouelleil A."/>
            <person name="Alvarado L."/>
            <person name="Arachchi H.M."/>
            <person name="Berlin A."/>
            <person name="Brown A."/>
            <person name="Chapman S.B."/>
            <person name="Chen Z."/>
            <person name="Dunbar C."/>
            <person name="Freedman E."/>
            <person name="Gearin G."/>
            <person name="Gellesch M."/>
            <person name="Goldberg J."/>
            <person name="Griggs A."/>
            <person name="Gujja S."/>
            <person name="Heiman D."/>
            <person name="Howarth C."/>
            <person name="Larson L."/>
            <person name="Lui A."/>
            <person name="MacDonald P.J.P."/>
            <person name="Montmayeur A."/>
            <person name="Murphy C."/>
            <person name="Neiman D."/>
            <person name="Pearson M."/>
            <person name="Priest M."/>
            <person name="Roberts A."/>
            <person name="Saif S."/>
            <person name="Shea T."/>
            <person name="Shenoy N."/>
            <person name="Sisk P."/>
            <person name="Stolte C."/>
            <person name="Sykes S."/>
            <person name="Wortman J."/>
            <person name="Nusbaum C."/>
            <person name="Birren B."/>
        </authorList>
    </citation>
    <scope>NUCLEOTIDE SEQUENCE [LARGE SCALE GENOMIC DNA]</scope>
    <source>
        <strain evidence="3 4">WAL-18680</strain>
    </source>
</reference>
<organism evidence="3 4">
    <name type="scientific">Hungatella hathewayi WAL-18680</name>
    <dbReference type="NCBI Taxonomy" id="742737"/>
    <lineage>
        <taxon>Bacteria</taxon>
        <taxon>Bacillati</taxon>
        <taxon>Bacillota</taxon>
        <taxon>Clostridia</taxon>
        <taxon>Lachnospirales</taxon>
        <taxon>Lachnospiraceae</taxon>
        <taxon>Hungatella</taxon>
    </lineage>
</organism>
<name>G5II74_9FIRM</name>
<protein>
    <recommendedName>
        <fullName evidence="5">FMN-binding domain-containing protein</fullName>
    </recommendedName>
</protein>
<dbReference type="Gene3D" id="3.90.1010.20">
    <property type="match status" value="2"/>
</dbReference>
<evidence type="ECO:0000313" key="4">
    <source>
        <dbReference type="Proteomes" id="UP000005384"/>
    </source>
</evidence>
<dbReference type="Proteomes" id="UP000005384">
    <property type="component" value="Unassembled WGS sequence"/>
</dbReference>
<dbReference type="PATRIC" id="fig|742737.3.peg.3178"/>
<feature type="signal peptide" evidence="2">
    <location>
        <begin position="1"/>
        <end position="26"/>
    </location>
</feature>
<dbReference type="HOGENOM" id="CLU_058397_0_0_9"/>